<keyword evidence="1" id="KW-0808">Transferase</keyword>
<organism evidence="4 5">
    <name type="scientific">Paracoccus fistulariae</name>
    <dbReference type="NCBI Taxonomy" id="658446"/>
    <lineage>
        <taxon>Bacteria</taxon>
        <taxon>Pseudomonadati</taxon>
        <taxon>Pseudomonadota</taxon>
        <taxon>Alphaproteobacteria</taxon>
        <taxon>Rhodobacterales</taxon>
        <taxon>Paracoccaceae</taxon>
        <taxon>Paracoccus</taxon>
    </lineage>
</organism>
<feature type="domain" description="N-acetyltransferase" evidence="3">
    <location>
        <begin position="2"/>
        <end position="148"/>
    </location>
</feature>
<dbReference type="InterPro" id="IPR016181">
    <property type="entry name" value="Acyl_CoA_acyltransferase"/>
</dbReference>
<evidence type="ECO:0000256" key="1">
    <source>
        <dbReference type="ARBA" id="ARBA00022679"/>
    </source>
</evidence>
<protein>
    <submittedName>
        <fullName evidence="4">GNAT family N-acetyltransferase</fullName>
    </submittedName>
</protein>
<evidence type="ECO:0000256" key="2">
    <source>
        <dbReference type="ARBA" id="ARBA00023315"/>
    </source>
</evidence>
<name>A0ABY7SNW9_9RHOB</name>
<accession>A0ABY7SNW9</accession>
<dbReference type="SUPFAM" id="SSF55729">
    <property type="entry name" value="Acyl-CoA N-acyltransferases (Nat)"/>
    <property type="match status" value="1"/>
</dbReference>
<dbReference type="PANTHER" id="PTHR43877">
    <property type="entry name" value="AMINOALKYLPHOSPHONATE N-ACETYLTRANSFERASE-RELATED-RELATED"/>
    <property type="match status" value="1"/>
</dbReference>
<keyword evidence="2" id="KW-0012">Acyltransferase</keyword>
<dbReference type="CDD" id="cd04301">
    <property type="entry name" value="NAT_SF"/>
    <property type="match status" value="1"/>
</dbReference>
<dbReference type="Pfam" id="PF00583">
    <property type="entry name" value="Acetyltransf_1"/>
    <property type="match status" value="1"/>
</dbReference>
<reference evidence="4 5" key="1">
    <citation type="submission" date="2021-01" db="EMBL/GenBank/DDBJ databases">
        <title>Biogeographic distribution of Paracoccus.</title>
        <authorList>
            <person name="Hollensteiner J."/>
            <person name="Leineberger J."/>
            <person name="Brinkhoff T."/>
            <person name="Daniel R."/>
        </authorList>
    </citation>
    <scope>NUCLEOTIDE SEQUENCE [LARGE SCALE GENOMIC DNA]</scope>
    <source>
        <strain evidence="4 5">KCTC 22803</strain>
    </source>
</reference>
<evidence type="ECO:0000313" key="5">
    <source>
        <dbReference type="Proteomes" id="UP001219349"/>
    </source>
</evidence>
<proteinExistence type="predicted"/>
<dbReference type="Gene3D" id="3.40.630.30">
    <property type="match status" value="1"/>
</dbReference>
<evidence type="ECO:0000313" key="4">
    <source>
        <dbReference type="EMBL" id="WCR08243.1"/>
    </source>
</evidence>
<dbReference type="PROSITE" id="PS51186">
    <property type="entry name" value="GNAT"/>
    <property type="match status" value="1"/>
</dbReference>
<gene>
    <name evidence="4" type="ORF">JHX87_05360</name>
</gene>
<sequence>MVVIRALAAEDRVAWQDLYAGYHAFYDRPDLPQDFFDGAFSRLMAQEPGEFRGLVAEEDGTLSGLVHYVFHPHLWRPEGVCYLQDLFTAREARGKGVGRALIEAVYDAADAAGAPAVYWMTQEFNYAGRMLYDRVAERTPFIKYSRAL</sequence>
<evidence type="ECO:0000259" key="3">
    <source>
        <dbReference type="PROSITE" id="PS51186"/>
    </source>
</evidence>
<keyword evidence="5" id="KW-1185">Reference proteome</keyword>
<dbReference type="EMBL" id="CP067136">
    <property type="protein sequence ID" value="WCR08243.1"/>
    <property type="molecule type" value="Genomic_DNA"/>
</dbReference>
<dbReference type="Proteomes" id="UP001219349">
    <property type="component" value="Chromosome"/>
</dbReference>
<dbReference type="InterPro" id="IPR000182">
    <property type="entry name" value="GNAT_dom"/>
</dbReference>
<dbReference type="RefSeq" id="WP_271882965.1">
    <property type="nucleotide sequence ID" value="NZ_CP067136.1"/>
</dbReference>
<dbReference type="InterPro" id="IPR050832">
    <property type="entry name" value="Bact_Acetyltransf"/>
</dbReference>